<evidence type="ECO:0000313" key="3">
    <source>
        <dbReference type="EMBL" id="KAK8760984.1"/>
    </source>
</evidence>
<feature type="transmembrane region" description="Helical" evidence="2">
    <location>
        <begin position="214"/>
        <end position="236"/>
    </location>
</feature>
<accession>A0AAQ4DEU4</accession>
<dbReference type="Gene3D" id="3.20.20.80">
    <property type="entry name" value="Glycosidases"/>
    <property type="match status" value="1"/>
</dbReference>
<sequence>MPRTRQEPAPTDNNSLAGTMPRDKVEDVADQDRTRAVRSMFHLTKNLPAPSAGGRPTTAGAEEGVAGTLRVSPVEGFAESGRTPDKSPGKNAEKPMNRHIPDKVPPSRAQTVPPTRQGGGEFGSTLGNRPMAASNTRSPAAQRYTGFPGVPGYLGAPGVIVFSPRRSPGRAARIPGPLANQGQSPVVFSPPGPDSEEEEEARDQQGGSVTFLQVWALCGVTVGTLTLPVGLFILSYMGTRGAHFSQVTNAKTVSATSTLYTGPLPTSSGSTPDPFQGVPPHCLRPVSVNTNFTLPSSGYIKRDLPARTRKIFCLFNSSRLGLANRPDLTPFEMPLHYCGGIIYWSVGVAGGEVRSRVESFDTTIGLYRLRELLNSLGLSRTPVLATVGGYPQESAHFSRLGVDPGAMARFVSSLMRIIWGHGLNGVAIHWAQPGPSCGRPDDTATLSSMVDAIRQAYRVVGRTGDIAIMLPAEATVAGPIVRHLINRVEWIFLETHLLQPVASRRTICSDIATRVLRLIANFRAGLYEQKICTGYSLAPWLALGAHRAGFVPYIYGFSNVSLSGTGRSGLTSMREICSGGRRCVAAMSDSCLILAKFSVPGSPSSPAPLYVFHDHRSLFSIFSHGVMASQVNSTNRCALLYDIDMDNFRESCQVLNASFFTHLKHFASATEMPGRFTDLQRGLPCH</sequence>
<name>A0AAQ4DEU4_AMBAM</name>
<keyword evidence="4" id="KW-1185">Reference proteome</keyword>
<feature type="region of interest" description="Disordered" evidence="1">
    <location>
        <begin position="1"/>
        <end position="143"/>
    </location>
</feature>
<dbReference type="EMBL" id="JARKHS020031657">
    <property type="protein sequence ID" value="KAK8760984.1"/>
    <property type="molecule type" value="Genomic_DNA"/>
</dbReference>
<dbReference type="Proteomes" id="UP001321473">
    <property type="component" value="Unassembled WGS sequence"/>
</dbReference>
<dbReference type="SUPFAM" id="SSF51445">
    <property type="entry name" value="(Trans)glycosidases"/>
    <property type="match status" value="1"/>
</dbReference>
<feature type="compositionally biased region" description="Basic and acidic residues" evidence="1">
    <location>
        <begin position="82"/>
        <end position="102"/>
    </location>
</feature>
<evidence type="ECO:0000313" key="4">
    <source>
        <dbReference type="Proteomes" id="UP001321473"/>
    </source>
</evidence>
<dbReference type="InterPro" id="IPR017853">
    <property type="entry name" value="GH"/>
</dbReference>
<gene>
    <name evidence="3" type="ORF">V5799_027746</name>
</gene>
<comment type="caution">
    <text evidence="3">The sequence shown here is derived from an EMBL/GenBank/DDBJ whole genome shotgun (WGS) entry which is preliminary data.</text>
</comment>
<reference evidence="3 4" key="1">
    <citation type="journal article" date="2023" name="Arcadia Sci">
        <title>De novo assembly of a long-read Amblyomma americanum tick genome.</title>
        <authorList>
            <person name="Chou S."/>
            <person name="Poskanzer K.E."/>
            <person name="Rollins M."/>
            <person name="Thuy-Boun P.S."/>
        </authorList>
    </citation>
    <scope>NUCLEOTIDE SEQUENCE [LARGE SCALE GENOMIC DNA]</scope>
    <source>
        <strain evidence="3">F_SG_1</strain>
        <tissue evidence="3">Salivary glands</tissue>
    </source>
</reference>
<keyword evidence="2" id="KW-1133">Transmembrane helix</keyword>
<feature type="region of interest" description="Disordered" evidence="1">
    <location>
        <begin position="167"/>
        <end position="205"/>
    </location>
</feature>
<evidence type="ECO:0000256" key="1">
    <source>
        <dbReference type="SAM" id="MobiDB-lite"/>
    </source>
</evidence>
<keyword evidence="2" id="KW-0472">Membrane</keyword>
<feature type="compositionally biased region" description="Basic and acidic residues" evidence="1">
    <location>
        <begin position="21"/>
        <end position="35"/>
    </location>
</feature>
<evidence type="ECO:0000256" key="2">
    <source>
        <dbReference type="SAM" id="Phobius"/>
    </source>
</evidence>
<keyword evidence="2" id="KW-0812">Transmembrane</keyword>
<dbReference type="AlphaFoldDB" id="A0AAQ4DEU4"/>
<proteinExistence type="predicted"/>
<protein>
    <recommendedName>
        <fullName evidence="5">Chitinase</fullName>
    </recommendedName>
</protein>
<organism evidence="3 4">
    <name type="scientific">Amblyomma americanum</name>
    <name type="common">Lone star tick</name>
    <dbReference type="NCBI Taxonomy" id="6943"/>
    <lineage>
        <taxon>Eukaryota</taxon>
        <taxon>Metazoa</taxon>
        <taxon>Ecdysozoa</taxon>
        <taxon>Arthropoda</taxon>
        <taxon>Chelicerata</taxon>
        <taxon>Arachnida</taxon>
        <taxon>Acari</taxon>
        <taxon>Parasitiformes</taxon>
        <taxon>Ixodida</taxon>
        <taxon>Ixodoidea</taxon>
        <taxon>Ixodidae</taxon>
        <taxon>Amblyomminae</taxon>
        <taxon>Amblyomma</taxon>
    </lineage>
</organism>
<evidence type="ECO:0008006" key="5">
    <source>
        <dbReference type="Google" id="ProtNLM"/>
    </source>
</evidence>